<protein>
    <recommendedName>
        <fullName evidence="3">C_GCAxxG_C_C family protein</fullName>
    </recommendedName>
</protein>
<dbReference type="RefSeq" id="WP_149487103.1">
    <property type="nucleotide sequence ID" value="NZ_CP036150.1"/>
</dbReference>
<dbReference type="Pfam" id="PF09719">
    <property type="entry name" value="C_GCAxxG_C_C"/>
    <property type="match status" value="1"/>
</dbReference>
<evidence type="ECO:0000313" key="2">
    <source>
        <dbReference type="Proteomes" id="UP000324209"/>
    </source>
</evidence>
<evidence type="ECO:0000313" key="1">
    <source>
        <dbReference type="EMBL" id="QEN09027.1"/>
    </source>
</evidence>
<dbReference type="OrthoDB" id="45689at2"/>
<reference evidence="1 2" key="1">
    <citation type="submission" date="2019-02" db="EMBL/GenBank/DDBJ databases">
        <title>Complete Genome Sequence and Methylome Analysis of free living Spirochaetas.</title>
        <authorList>
            <person name="Fomenkov A."/>
            <person name="Dubinina G."/>
            <person name="Leshcheva N."/>
            <person name="Mikheeva N."/>
            <person name="Grabovich M."/>
            <person name="Vincze T."/>
            <person name="Roberts R.J."/>
        </authorList>
    </citation>
    <scope>NUCLEOTIDE SEQUENCE [LARGE SCALE GENOMIC DNA]</scope>
    <source>
        <strain evidence="1 2">K2</strain>
    </source>
</reference>
<dbReference type="NCBIfam" id="TIGR01909">
    <property type="entry name" value="C_GCAxxG_C_C"/>
    <property type="match status" value="1"/>
</dbReference>
<dbReference type="EMBL" id="CP036150">
    <property type="protein sequence ID" value="QEN09027.1"/>
    <property type="molecule type" value="Genomic_DNA"/>
</dbReference>
<dbReference type="Proteomes" id="UP000324209">
    <property type="component" value="Chromosome"/>
</dbReference>
<gene>
    <name evidence="1" type="ORF">EXM22_13890</name>
</gene>
<sequence>MLKEYIKNGFGIEEDFSCSETILYGANEVWNLGLDQNALKMSAGLSAGCYTDNICGALSAGSMVLSRLYIKERAHENDYNKGLVKELIEGFRQNMGSELCAPLKTNYRTEEEKCRSVIIAAAGVLDQIIEREGLPEGD</sequence>
<evidence type="ECO:0008006" key="3">
    <source>
        <dbReference type="Google" id="ProtNLM"/>
    </source>
</evidence>
<proteinExistence type="predicted"/>
<dbReference type="InterPro" id="IPR010181">
    <property type="entry name" value="CGCAxxGCC_motif"/>
</dbReference>
<dbReference type="KEGG" id="ock:EXM22_13890"/>
<accession>A0A5C1QNB8</accession>
<dbReference type="AlphaFoldDB" id="A0A5C1QNB8"/>
<organism evidence="1 2">
    <name type="scientific">Oceanispirochaeta crateris</name>
    <dbReference type="NCBI Taxonomy" id="2518645"/>
    <lineage>
        <taxon>Bacteria</taxon>
        <taxon>Pseudomonadati</taxon>
        <taxon>Spirochaetota</taxon>
        <taxon>Spirochaetia</taxon>
        <taxon>Spirochaetales</taxon>
        <taxon>Spirochaetaceae</taxon>
        <taxon>Oceanispirochaeta</taxon>
    </lineage>
</organism>
<name>A0A5C1QNB8_9SPIO</name>
<keyword evidence="2" id="KW-1185">Reference proteome</keyword>